<dbReference type="GO" id="GO:0006281">
    <property type="term" value="P:DNA repair"/>
    <property type="evidence" value="ECO:0007669"/>
    <property type="project" value="TreeGrafter"/>
</dbReference>
<reference evidence="5" key="1">
    <citation type="journal article" date="2020" name="Nature">
        <title>Giant virus diversity and host interactions through global metagenomics.</title>
        <authorList>
            <person name="Schulz F."/>
            <person name="Roux S."/>
            <person name="Paez-Espino D."/>
            <person name="Jungbluth S."/>
            <person name="Walsh D.A."/>
            <person name="Denef V.J."/>
            <person name="McMahon K.D."/>
            <person name="Konstantinidis K.T."/>
            <person name="Eloe-Fadrosh E.A."/>
            <person name="Kyrpides N.C."/>
            <person name="Woyke T."/>
        </authorList>
    </citation>
    <scope>NUCLEOTIDE SEQUENCE</scope>
    <source>
        <strain evidence="5">GVMAG-S-1101172-89</strain>
    </source>
</reference>
<evidence type="ECO:0000313" key="5">
    <source>
        <dbReference type="EMBL" id="QHU12718.1"/>
    </source>
</evidence>
<evidence type="ECO:0000256" key="3">
    <source>
        <dbReference type="ARBA" id="ARBA00022840"/>
    </source>
</evidence>
<dbReference type="EMBL" id="MN740809">
    <property type="protein sequence ID" value="QHU12718.1"/>
    <property type="molecule type" value="Genomic_DNA"/>
</dbReference>
<evidence type="ECO:0000256" key="1">
    <source>
        <dbReference type="ARBA" id="ARBA00022705"/>
    </source>
</evidence>
<organism evidence="5">
    <name type="scientific">viral metagenome</name>
    <dbReference type="NCBI Taxonomy" id="1070528"/>
    <lineage>
        <taxon>unclassified sequences</taxon>
        <taxon>metagenomes</taxon>
        <taxon>organismal metagenomes</taxon>
    </lineage>
</organism>
<evidence type="ECO:0000256" key="2">
    <source>
        <dbReference type="ARBA" id="ARBA00022741"/>
    </source>
</evidence>
<evidence type="ECO:0000259" key="4">
    <source>
        <dbReference type="SMART" id="SM00382"/>
    </source>
</evidence>
<dbReference type="GO" id="GO:0003689">
    <property type="term" value="F:DNA clamp loader activity"/>
    <property type="evidence" value="ECO:0007669"/>
    <property type="project" value="TreeGrafter"/>
</dbReference>
<sequence>METVLIGQEGPVETLNKILDDPPHLLISGGYGSGKTTLLREFIVAYFKRRGIIPTQESLLWLSSEQDRGIHCIRQSVTEFVKHTSNTPGIYRWIIIDDSDSLPIISQQALRRPMETHTYTTRFIFCSRYKNDLIQPICSRCMHIEINIVPPIKLVRHFIEKYSTKPIGFSNRFIDILISIVSTPNEIRNYIRILANYYKDKPIKEFTDEDILNHFSAPSFTLCYNLLLAFIKKDDNNIIAIFLEIWKTGLSYEDFLHDLDSSLQMIAYIQPSISQEIHEILIRGWMNFAQGKTHTLDMMRLFLGSNDK</sequence>
<dbReference type="PANTHER" id="PTHR11669">
    <property type="entry name" value="REPLICATION FACTOR C / DNA POLYMERASE III GAMMA-TAU SUBUNIT"/>
    <property type="match status" value="1"/>
</dbReference>
<dbReference type="Gene3D" id="3.40.50.300">
    <property type="entry name" value="P-loop containing nucleotide triphosphate hydrolases"/>
    <property type="match status" value="1"/>
</dbReference>
<name>A0A6C0K8X6_9ZZZZ</name>
<dbReference type="InterPro" id="IPR003593">
    <property type="entry name" value="AAA+_ATPase"/>
</dbReference>
<keyword evidence="3" id="KW-0067">ATP-binding</keyword>
<dbReference type="AlphaFoldDB" id="A0A6C0K8X6"/>
<dbReference type="GO" id="GO:0005524">
    <property type="term" value="F:ATP binding"/>
    <property type="evidence" value="ECO:0007669"/>
    <property type="project" value="UniProtKB-KW"/>
</dbReference>
<protein>
    <recommendedName>
        <fullName evidence="4">AAA+ ATPase domain-containing protein</fullName>
    </recommendedName>
</protein>
<dbReference type="PANTHER" id="PTHR11669:SF20">
    <property type="entry name" value="REPLICATION FACTOR C SUBUNIT 4"/>
    <property type="match status" value="1"/>
</dbReference>
<dbReference type="GO" id="GO:0006261">
    <property type="term" value="P:DNA-templated DNA replication"/>
    <property type="evidence" value="ECO:0007669"/>
    <property type="project" value="TreeGrafter"/>
</dbReference>
<feature type="domain" description="AAA+ ATPase" evidence="4">
    <location>
        <begin position="21"/>
        <end position="150"/>
    </location>
</feature>
<dbReference type="InterPro" id="IPR050238">
    <property type="entry name" value="DNA_Rep/Repair_Clamp_Loader"/>
</dbReference>
<dbReference type="SMART" id="SM00382">
    <property type="entry name" value="AAA"/>
    <property type="match status" value="1"/>
</dbReference>
<keyword evidence="2" id="KW-0547">Nucleotide-binding</keyword>
<proteinExistence type="predicted"/>
<dbReference type="InterPro" id="IPR027417">
    <property type="entry name" value="P-loop_NTPase"/>
</dbReference>
<accession>A0A6C0K8X6</accession>
<dbReference type="SUPFAM" id="SSF52540">
    <property type="entry name" value="P-loop containing nucleoside triphosphate hydrolases"/>
    <property type="match status" value="1"/>
</dbReference>
<dbReference type="GO" id="GO:0005663">
    <property type="term" value="C:DNA replication factor C complex"/>
    <property type="evidence" value="ECO:0007669"/>
    <property type="project" value="TreeGrafter"/>
</dbReference>
<keyword evidence="1" id="KW-0235">DNA replication</keyword>